<dbReference type="EMBL" id="CP112998">
    <property type="protein sequence ID" value="WAC14134.1"/>
    <property type="molecule type" value="Genomic_DNA"/>
</dbReference>
<name>A0A9E8NCH2_9BACT</name>
<dbReference type="SMART" id="SM00829">
    <property type="entry name" value="PKS_ER"/>
    <property type="match status" value="1"/>
</dbReference>
<dbReference type="Gene3D" id="3.40.50.720">
    <property type="entry name" value="NAD(P)-binding Rossmann-like Domain"/>
    <property type="match status" value="1"/>
</dbReference>
<dbReference type="SUPFAM" id="SSF51735">
    <property type="entry name" value="NAD(P)-binding Rossmann-fold domains"/>
    <property type="match status" value="1"/>
</dbReference>
<feature type="domain" description="Enoyl reductase (ER)" evidence="1">
    <location>
        <begin position="21"/>
        <end position="341"/>
    </location>
</feature>
<dbReference type="PANTHER" id="PTHR11695">
    <property type="entry name" value="ALCOHOL DEHYDROGENASE RELATED"/>
    <property type="match status" value="1"/>
</dbReference>
<reference evidence="2" key="1">
    <citation type="submission" date="2022-11" db="EMBL/GenBank/DDBJ databases">
        <title>Dyadobacter pollutisoli sp. nov., isolated from plastic dumped soil.</title>
        <authorList>
            <person name="Kim J.M."/>
            <person name="Kim K.R."/>
            <person name="Lee J.K."/>
            <person name="Hao L."/>
            <person name="Jeon C.O."/>
        </authorList>
    </citation>
    <scope>NUCLEOTIDE SEQUENCE</scope>
    <source>
        <strain evidence="2">U1</strain>
    </source>
</reference>
<dbReference type="InterPro" id="IPR050700">
    <property type="entry name" value="YIM1/Zinc_Alcohol_DH_Fams"/>
</dbReference>
<dbReference type="SUPFAM" id="SSF50129">
    <property type="entry name" value="GroES-like"/>
    <property type="match status" value="1"/>
</dbReference>
<dbReference type="InterPro" id="IPR036291">
    <property type="entry name" value="NAD(P)-bd_dom_sf"/>
</dbReference>
<dbReference type="InterPro" id="IPR011032">
    <property type="entry name" value="GroES-like_sf"/>
</dbReference>
<dbReference type="PANTHER" id="PTHR11695:SF294">
    <property type="entry name" value="RETICULON-4-INTERACTING PROTEIN 1, MITOCHONDRIAL"/>
    <property type="match status" value="1"/>
</dbReference>
<organism evidence="2 3">
    <name type="scientific">Dyadobacter pollutisoli</name>
    <dbReference type="NCBI Taxonomy" id="2910158"/>
    <lineage>
        <taxon>Bacteria</taxon>
        <taxon>Pseudomonadati</taxon>
        <taxon>Bacteroidota</taxon>
        <taxon>Cytophagia</taxon>
        <taxon>Cytophagales</taxon>
        <taxon>Spirosomataceae</taxon>
        <taxon>Dyadobacter</taxon>
    </lineage>
</organism>
<dbReference type="Proteomes" id="UP001164653">
    <property type="component" value="Chromosome"/>
</dbReference>
<dbReference type="Pfam" id="PF13602">
    <property type="entry name" value="ADH_zinc_N_2"/>
    <property type="match status" value="1"/>
</dbReference>
<proteinExistence type="predicted"/>
<keyword evidence="3" id="KW-1185">Reference proteome</keyword>
<dbReference type="InterPro" id="IPR020843">
    <property type="entry name" value="ER"/>
</dbReference>
<dbReference type="KEGG" id="dpf:ON006_09255"/>
<evidence type="ECO:0000313" key="3">
    <source>
        <dbReference type="Proteomes" id="UP001164653"/>
    </source>
</evidence>
<dbReference type="AlphaFoldDB" id="A0A9E8NCH2"/>
<evidence type="ECO:0000313" key="2">
    <source>
        <dbReference type="EMBL" id="WAC14134.1"/>
    </source>
</evidence>
<gene>
    <name evidence="2" type="ORF">ON006_09255</name>
</gene>
<accession>A0A9E8NCH2</accession>
<evidence type="ECO:0000259" key="1">
    <source>
        <dbReference type="SMART" id="SM00829"/>
    </source>
</evidence>
<protein>
    <submittedName>
        <fullName evidence="2">NADP-dependent oxidoreductase</fullName>
    </submittedName>
</protein>
<dbReference type="CDD" id="cd05289">
    <property type="entry name" value="MDR_like_2"/>
    <property type="match status" value="1"/>
</dbReference>
<dbReference type="Pfam" id="PF08240">
    <property type="entry name" value="ADH_N"/>
    <property type="match status" value="1"/>
</dbReference>
<dbReference type="Gene3D" id="3.90.180.10">
    <property type="entry name" value="Medium-chain alcohol dehydrogenases, catalytic domain"/>
    <property type="match status" value="1"/>
</dbReference>
<dbReference type="InterPro" id="IPR013154">
    <property type="entry name" value="ADH-like_N"/>
</dbReference>
<sequence>MYNQLNIQRNYMKAFIIDRYKPKDGMQMAEVADPVPGENDVLIRVHAAGVNLLDSKIETGEFKAMLPYKFPLIMGHDVAGVVIKAGTRVKKFKAGDQVYARPADLRIGTFAQLIAIHEADVALMPGSLSMEEAASIPLVGLTAWQALVEKANLKKGQKVFIQAGSGGVGTFAIQLAKHLGATVAATTSAANIEMVESLGADVVIDYRTQDFETVLKDYDVVLNSQDAKTLEKSLRILKPGGKLISISGPPDVAFARKVGLNLMLKIIMFLLSFATKRKARRLGVDYSFLFMEANGSQLSKITDLINSGFIRPVVDKTFPFAQANDALTYVESGRAKGKAVITLPDYV</sequence>
<dbReference type="RefSeq" id="WP_267609975.1">
    <property type="nucleotide sequence ID" value="NZ_CP112998.1"/>
</dbReference>
<dbReference type="GO" id="GO:0016491">
    <property type="term" value="F:oxidoreductase activity"/>
    <property type="evidence" value="ECO:0007669"/>
    <property type="project" value="InterPro"/>
</dbReference>